<evidence type="ECO:0008006" key="3">
    <source>
        <dbReference type="Google" id="ProtNLM"/>
    </source>
</evidence>
<protein>
    <recommendedName>
        <fullName evidence="3">Gfo/Idh/MocA-like oxidoreductase N-terminal domain-containing protein</fullName>
    </recommendedName>
</protein>
<dbReference type="AlphaFoldDB" id="A0A511WYH7"/>
<sequence length="274" mass="29803">MSTIKVIGQKSRTLQERFDALSKMIPASDDVITWVMDDALSLDELMAIANQANILALPVSLIQSAAHFDQLKAAIDTAGDVKWVNPLAHAPHFHALSKQLIAAGFKDKAINRLTLYKHNGGQTNTLTQELLSLYMWLDTTMSPIESITAVKRDKANRTVIVLSVKHEQGTITNVQIIYSDAADFVELEVTGERGMLVQRSDSECGAVVLSQGKSTVLDSVATKMNAQNLWYALHEKAPHQANEVSINTALAVVRATETSLISQQSVAVKGGNIV</sequence>
<dbReference type="RefSeq" id="WP_089799173.1">
    <property type="nucleotide sequence ID" value="NZ_BJYE01000001.1"/>
</dbReference>
<accession>A0A511WYH7</accession>
<dbReference type="STRING" id="442899.SAMN05720591_101142"/>
<name>A0A511WYH7_9BACI</name>
<dbReference type="Proteomes" id="UP000321400">
    <property type="component" value="Unassembled WGS sequence"/>
</dbReference>
<reference evidence="1 2" key="1">
    <citation type="submission" date="2019-07" db="EMBL/GenBank/DDBJ databases">
        <title>Whole genome shotgun sequence of Halolactibacillus alkaliphilus NBRC 103919.</title>
        <authorList>
            <person name="Hosoyama A."/>
            <person name="Uohara A."/>
            <person name="Ohji S."/>
            <person name="Ichikawa N."/>
        </authorList>
    </citation>
    <scope>NUCLEOTIDE SEQUENCE [LARGE SCALE GENOMIC DNA]</scope>
    <source>
        <strain evidence="1 2">NBRC 103919</strain>
    </source>
</reference>
<organism evidence="1 2">
    <name type="scientific">Halolactibacillus alkaliphilus</name>
    <dbReference type="NCBI Taxonomy" id="442899"/>
    <lineage>
        <taxon>Bacteria</taxon>
        <taxon>Bacillati</taxon>
        <taxon>Bacillota</taxon>
        <taxon>Bacilli</taxon>
        <taxon>Bacillales</taxon>
        <taxon>Bacillaceae</taxon>
        <taxon>Halolactibacillus</taxon>
    </lineage>
</organism>
<dbReference type="EMBL" id="BJYE01000001">
    <property type="protein sequence ID" value="GEN55583.1"/>
    <property type="molecule type" value="Genomic_DNA"/>
</dbReference>
<evidence type="ECO:0000313" key="2">
    <source>
        <dbReference type="Proteomes" id="UP000321400"/>
    </source>
</evidence>
<proteinExistence type="predicted"/>
<dbReference type="OrthoDB" id="9959563at2"/>
<comment type="caution">
    <text evidence="1">The sequence shown here is derived from an EMBL/GenBank/DDBJ whole genome shotgun (WGS) entry which is preliminary data.</text>
</comment>
<keyword evidence="2" id="KW-1185">Reference proteome</keyword>
<gene>
    <name evidence="1" type="ORF">HAL01_00470</name>
</gene>
<evidence type="ECO:0000313" key="1">
    <source>
        <dbReference type="EMBL" id="GEN55583.1"/>
    </source>
</evidence>